<dbReference type="SUPFAM" id="SSF56601">
    <property type="entry name" value="beta-lactamase/transpeptidase-like"/>
    <property type="match status" value="1"/>
</dbReference>
<dbReference type="InterPro" id="IPR050491">
    <property type="entry name" value="AmpC-like"/>
</dbReference>
<dbReference type="RefSeq" id="WP_129018439.1">
    <property type="nucleotide sequence ID" value="NZ_SDDZ01000012.1"/>
</dbReference>
<comment type="caution">
    <text evidence="4">The sequence shown here is derived from an EMBL/GenBank/DDBJ whole genome shotgun (WGS) entry which is preliminary data.</text>
</comment>
<dbReference type="EMBL" id="SDDZ01000012">
    <property type="protein sequence ID" value="RXJ45638.1"/>
    <property type="molecule type" value="Genomic_DNA"/>
</dbReference>
<organism evidence="4 5">
    <name type="scientific">Gelidibacter gilvus</name>
    <dbReference type="NCBI Taxonomy" id="59602"/>
    <lineage>
        <taxon>Bacteria</taxon>
        <taxon>Pseudomonadati</taxon>
        <taxon>Bacteroidota</taxon>
        <taxon>Flavobacteriia</taxon>
        <taxon>Flavobacteriales</taxon>
        <taxon>Flavobacteriaceae</taxon>
        <taxon>Gelidibacter</taxon>
    </lineage>
</organism>
<dbReference type="PANTHER" id="PTHR46825">
    <property type="entry name" value="D-ALANYL-D-ALANINE-CARBOXYPEPTIDASE/ENDOPEPTIDASE AMPH"/>
    <property type="match status" value="1"/>
</dbReference>
<evidence type="ECO:0000313" key="4">
    <source>
        <dbReference type="EMBL" id="RXJ45638.1"/>
    </source>
</evidence>
<comment type="subcellular location">
    <subcellularLocation>
        <location evidence="1">Membrane</location>
    </subcellularLocation>
</comment>
<gene>
    <name evidence="4" type="ORF">ESZ48_15625</name>
</gene>
<evidence type="ECO:0000313" key="5">
    <source>
        <dbReference type="Proteomes" id="UP000289792"/>
    </source>
</evidence>
<evidence type="ECO:0000259" key="3">
    <source>
        <dbReference type="Pfam" id="PF00144"/>
    </source>
</evidence>
<dbReference type="PROSITE" id="PS51257">
    <property type="entry name" value="PROKAR_LIPOPROTEIN"/>
    <property type="match status" value="1"/>
</dbReference>
<evidence type="ECO:0000256" key="1">
    <source>
        <dbReference type="ARBA" id="ARBA00004370"/>
    </source>
</evidence>
<dbReference type="Pfam" id="PF00144">
    <property type="entry name" value="Beta-lactamase"/>
    <property type="match status" value="1"/>
</dbReference>
<accession>A0A4Q0XDN8</accession>
<sequence>MRKFYFFIPITMAMLMLSCKDTKQTPLQMVTLDTSPLDTYFSNNMPADEPGGAILIMKGDSIIFSKGYGLADLELNTKIDANTLFNIGSISKTFVANAILMLQAEGKLSVEDNMALYFPDFKNKAIAEKVKIKHLITHTSGLQDTRETKTDSLFYLTAKDVENWYPTTQAEDLNFEPGTRYDYSNPAYNALALIIEEVSGMKWQKYVKNHIFKPSGMKTSTITDGPHPETGVSHGYIKDNGNWLEKDYGEEPTFAAAGNGGVWSSVNELAKYELALQAHKFISDAILEDSRTIKPWPNWQDTTPPFIGWSWFIDQTTDGFKTVGHTGSQGGFLCNYVTVPEKGITFIILCNTPRNVDGFTDFITEWLIKNSWL</sequence>
<dbReference type="GO" id="GO:0016787">
    <property type="term" value="F:hydrolase activity"/>
    <property type="evidence" value="ECO:0007669"/>
    <property type="project" value="UniProtKB-KW"/>
</dbReference>
<keyword evidence="4" id="KW-0378">Hydrolase</keyword>
<protein>
    <submittedName>
        <fullName evidence="4">Class A beta-lactamase-related serine hydrolase</fullName>
    </submittedName>
</protein>
<dbReference type="Proteomes" id="UP000289792">
    <property type="component" value="Unassembled WGS sequence"/>
</dbReference>
<dbReference type="AlphaFoldDB" id="A0A4Q0XDN8"/>
<dbReference type="GO" id="GO:0016020">
    <property type="term" value="C:membrane"/>
    <property type="evidence" value="ECO:0007669"/>
    <property type="project" value="UniProtKB-SubCell"/>
</dbReference>
<reference evidence="4 5" key="1">
    <citation type="submission" date="2019-01" db="EMBL/GenBank/DDBJ databases">
        <title>Genome sequence of the Antarctic species Gelidibacter gilvus ACAM 158(T).</title>
        <authorList>
            <person name="Bowman J.P."/>
        </authorList>
    </citation>
    <scope>NUCLEOTIDE SEQUENCE [LARGE SCALE GENOMIC DNA]</scope>
    <source>
        <strain evidence="4 5">IC158</strain>
    </source>
</reference>
<evidence type="ECO:0000256" key="2">
    <source>
        <dbReference type="ARBA" id="ARBA00023136"/>
    </source>
</evidence>
<dbReference type="InterPro" id="IPR001466">
    <property type="entry name" value="Beta-lactam-related"/>
</dbReference>
<keyword evidence="2" id="KW-0472">Membrane</keyword>
<dbReference type="InterPro" id="IPR012338">
    <property type="entry name" value="Beta-lactam/transpept-like"/>
</dbReference>
<dbReference type="Gene3D" id="3.40.710.10">
    <property type="entry name" value="DD-peptidase/beta-lactamase superfamily"/>
    <property type="match status" value="1"/>
</dbReference>
<dbReference type="PANTHER" id="PTHR46825:SF11">
    <property type="entry name" value="PENICILLIN-BINDING PROTEIN 4"/>
    <property type="match status" value="1"/>
</dbReference>
<keyword evidence="5" id="KW-1185">Reference proteome</keyword>
<dbReference type="OrthoDB" id="9793489at2"/>
<feature type="domain" description="Beta-lactamase-related" evidence="3">
    <location>
        <begin position="48"/>
        <end position="360"/>
    </location>
</feature>
<proteinExistence type="predicted"/>
<name>A0A4Q0XDN8_9FLAO</name>